<dbReference type="AlphaFoldDB" id="A0A2W5GFW4"/>
<dbReference type="EMBL" id="QFOI01000551">
    <property type="protein sequence ID" value="PZP41059.1"/>
    <property type="molecule type" value="Genomic_DNA"/>
</dbReference>
<dbReference type="Gene3D" id="2.60.40.1120">
    <property type="entry name" value="Carboxypeptidase-like, regulatory domain"/>
    <property type="match status" value="1"/>
</dbReference>
<name>A0A2W5GFW4_9SPHI</name>
<proteinExistence type="predicted"/>
<gene>
    <name evidence="1" type="ORF">DI598_18695</name>
</gene>
<accession>A0A2W5GFW4</accession>
<feature type="non-terminal residue" evidence="1">
    <location>
        <position position="186"/>
    </location>
</feature>
<reference evidence="1 2" key="1">
    <citation type="submission" date="2017-11" db="EMBL/GenBank/DDBJ databases">
        <title>Infants hospitalized years apart are colonized by the same room-sourced microbial strains.</title>
        <authorList>
            <person name="Brooks B."/>
            <person name="Olm M.R."/>
            <person name="Firek B.A."/>
            <person name="Baker R."/>
            <person name="Thomas B.C."/>
            <person name="Morowitz M.J."/>
            <person name="Banfield J.F."/>
        </authorList>
    </citation>
    <scope>NUCLEOTIDE SEQUENCE [LARGE SCALE GENOMIC DNA]</scope>
    <source>
        <strain evidence="1">S2_009_000_R2_76</strain>
    </source>
</reference>
<evidence type="ECO:0008006" key="3">
    <source>
        <dbReference type="Google" id="ProtNLM"/>
    </source>
</evidence>
<dbReference type="SUPFAM" id="SSF49464">
    <property type="entry name" value="Carboxypeptidase regulatory domain-like"/>
    <property type="match status" value="1"/>
</dbReference>
<dbReference type="Pfam" id="PF13715">
    <property type="entry name" value="CarbopepD_reg_2"/>
    <property type="match status" value="1"/>
</dbReference>
<dbReference type="Proteomes" id="UP000249645">
    <property type="component" value="Unassembled WGS sequence"/>
</dbReference>
<comment type="caution">
    <text evidence="1">The sequence shown here is derived from an EMBL/GenBank/DDBJ whole genome shotgun (WGS) entry which is preliminary data.</text>
</comment>
<evidence type="ECO:0000313" key="1">
    <source>
        <dbReference type="EMBL" id="PZP41059.1"/>
    </source>
</evidence>
<protein>
    <recommendedName>
        <fullName evidence="3">SusC/RagA family TonB-linked outer membrane protein</fullName>
    </recommendedName>
</protein>
<sequence length="186" mass="21085">MKSRWQRQWILAMRWTAVFLIAVCMHVAARTNSQIVSIREKTITYKQLFLEIKRQTGFLVSYNGAFVKDYEKVEAGFHNEQLKNVLAKTLYPHSLSYTIINNTIFITQRRIPVSSASTFDFGKETSLVKMLSKLKGQVTDTAGKPLPNVTVIVKGTKTFVVTDDNGNFSISTEDGDVLEFSMVGYE</sequence>
<organism evidence="1 2">
    <name type="scientific">Pseudopedobacter saltans</name>
    <dbReference type="NCBI Taxonomy" id="151895"/>
    <lineage>
        <taxon>Bacteria</taxon>
        <taxon>Pseudomonadati</taxon>
        <taxon>Bacteroidota</taxon>
        <taxon>Sphingobacteriia</taxon>
        <taxon>Sphingobacteriales</taxon>
        <taxon>Sphingobacteriaceae</taxon>
        <taxon>Pseudopedobacter</taxon>
    </lineage>
</organism>
<dbReference type="InterPro" id="IPR008969">
    <property type="entry name" value="CarboxyPept-like_regulatory"/>
</dbReference>
<evidence type="ECO:0000313" key="2">
    <source>
        <dbReference type="Proteomes" id="UP000249645"/>
    </source>
</evidence>